<accession>A0A328YZU5</accession>
<dbReference type="Gene3D" id="3.30.530.20">
    <property type="match status" value="1"/>
</dbReference>
<dbReference type="InterPro" id="IPR023393">
    <property type="entry name" value="START-like_dom_sf"/>
</dbReference>
<dbReference type="Pfam" id="PF10604">
    <property type="entry name" value="Polyketide_cyc2"/>
    <property type="match status" value="1"/>
</dbReference>
<dbReference type="Proteomes" id="UP000248856">
    <property type="component" value="Unassembled WGS sequence"/>
</dbReference>
<reference evidence="1 2" key="1">
    <citation type="submission" date="2018-06" db="EMBL/GenBank/DDBJ databases">
        <title>Genomic Encyclopedia of Archaeal and Bacterial Type Strains, Phase II (KMG-II): from individual species to whole genera.</title>
        <authorList>
            <person name="Goeker M."/>
        </authorList>
    </citation>
    <scope>NUCLEOTIDE SEQUENCE [LARGE SCALE GENOMIC DNA]</scope>
    <source>
        <strain evidence="1 2">CFPB 3232</strain>
    </source>
</reference>
<dbReference type="EMBL" id="QLTA01000054">
    <property type="protein sequence ID" value="RAR76107.1"/>
    <property type="molecule type" value="Genomic_DNA"/>
</dbReference>
<dbReference type="AlphaFoldDB" id="A0A328YZU5"/>
<gene>
    <name evidence="1" type="ORF">AX018_10549</name>
</gene>
<proteinExistence type="predicted"/>
<sequence length="148" mass="17058">MRISLACTVARPREALFRLSQDYTRRLEWDIYLSQAHLLGEQEAARVGAECFCKSRSGTVLVSRYITFAPPGHAAVQMVRGPWVLRSFGGTWRFRALGADRTEVRFIYHFTARPALLAWLLEPLIAAFYRRDMRRRLAAFRHWAEAGA</sequence>
<comment type="caution">
    <text evidence="1">The sequence shown here is derived from an EMBL/GenBank/DDBJ whole genome shotgun (WGS) entry which is preliminary data.</text>
</comment>
<evidence type="ECO:0000313" key="1">
    <source>
        <dbReference type="EMBL" id="RAR76107.1"/>
    </source>
</evidence>
<organism evidence="1 2">
    <name type="scientific">Paracidovorax anthurii</name>
    <dbReference type="NCBI Taxonomy" id="78229"/>
    <lineage>
        <taxon>Bacteria</taxon>
        <taxon>Pseudomonadati</taxon>
        <taxon>Pseudomonadota</taxon>
        <taxon>Betaproteobacteria</taxon>
        <taxon>Burkholderiales</taxon>
        <taxon>Comamonadaceae</taxon>
        <taxon>Paracidovorax</taxon>
    </lineage>
</organism>
<dbReference type="InterPro" id="IPR019587">
    <property type="entry name" value="Polyketide_cyclase/dehydratase"/>
</dbReference>
<keyword evidence="2" id="KW-1185">Reference proteome</keyword>
<dbReference type="SUPFAM" id="SSF55961">
    <property type="entry name" value="Bet v1-like"/>
    <property type="match status" value="1"/>
</dbReference>
<evidence type="ECO:0000313" key="2">
    <source>
        <dbReference type="Proteomes" id="UP000248856"/>
    </source>
</evidence>
<name>A0A328YZU5_9BURK</name>
<protein>
    <submittedName>
        <fullName evidence="1">Polyketide cyclase/dehydrase/lipid transport protein</fullName>
    </submittedName>
</protein>
<dbReference type="RefSeq" id="WP_111881066.1">
    <property type="nucleotide sequence ID" value="NZ_CBCSGC010000031.1"/>
</dbReference>
<dbReference type="OrthoDB" id="197829at2"/>